<evidence type="ECO:0000313" key="13">
    <source>
        <dbReference type="Proteomes" id="UP000248014"/>
    </source>
</evidence>
<evidence type="ECO:0000256" key="1">
    <source>
        <dbReference type="ARBA" id="ARBA00011955"/>
    </source>
</evidence>
<dbReference type="Proteomes" id="UP000248014">
    <property type="component" value="Unassembled WGS sequence"/>
</dbReference>
<organism evidence="12 13">
    <name type="scientific">Blastomonas natatoria</name>
    <dbReference type="NCBI Taxonomy" id="34015"/>
    <lineage>
        <taxon>Bacteria</taxon>
        <taxon>Pseudomonadati</taxon>
        <taxon>Pseudomonadota</taxon>
        <taxon>Alphaproteobacteria</taxon>
        <taxon>Sphingomonadales</taxon>
        <taxon>Sphingomonadaceae</taxon>
        <taxon>Blastomonas</taxon>
    </lineage>
</organism>
<dbReference type="EMBL" id="QJJM01000004">
    <property type="protein sequence ID" value="PXW77665.1"/>
    <property type="molecule type" value="Genomic_DNA"/>
</dbReference>
<feature type="binding site" evidence="11">
    <location>
        <position position="179"/>
    </location>
    <ligand>
        <name>Mg(2+)</name>
        <dbReference type="ChEBI" id="CHEBI:18420"/>
    </ligand>
</feature>
<keyword evidence="3 10" id="KW-0285">Flavoprotein</keyword>
<dbReference type="EC" id="2.7.1.180" evidence="1 10"/>
<dbReference type="GO" id="GO:0046872">
    <property type="term" value="F:metal ion binding"/>
    <property type="evidence" value="ECO:0007669"/>
    <property type="project" value="UniProtKB-UniRule"/>
</dbReference>
<protein>
    <recommendedName>
        <fullName evidence="2 10">FAD:protein FMN transferase</fullName>
        <ecNumber evidence="1 10">2.7.1.180</ecNumber>
    </recommendedName>
    <alternativeName>
        <fullName evidence="8 10">Flavin transferase</fullName>
    </alternativeName>
</protein>
<dbReference type="PANTHER" id="PTHR30040">
    <property type="entry name" value="THIAMINE BIOSYNTHESIS LIPOPROTEIN APBE"/>
    <property type="match status" value="1"/>
</dbReference>
<evidence type="ECO:0000256" key="10">
    <source>
        <dbReference type="PIRNR" id="PIRNR006268"/>
    </source>
</evidence>
<evidence type="ECO:0000256" key="11">
    <source>
        <dbReference type="PIRSR" id="PIRSR006268-2"/>
    </source>
</evidence>
<dbReference type="PANTHER" id="PTHR30040:SF2">
    <property type="entry name" value="FAD:PROTEIN FMN TRANSFERASE"/>
    <property type="match status" value="1"/>
</dbReference>
<evidence type="ECO:0000313" key="12">
    <source>
        <dbReference type="EMBL" id="PXW77665.1"/>
    </source>
</evidence>
<evidence type="ECO:0000256" key="9">
    <source>
        <dbReference type="ARBA" id="ARBA00048540"/>
    </source>
</evidence>
<sequence length="336" mass="35505">MNQGIPAPRIAVPDAIDPAAFRSFDPRARVVDLTGETMGTTWRVRAALPQSIGVDQTAWRGIIQSRLDSIVQDMSHWDASSSLSRFNNANAGSVMALSPDMAAVISAGLAIADACDGAFDPALGRVTDIWGLGPNAAGNPPASTAICCAMAAGNWRRLLFDPQRRTLRQPGGLWLDLSGIAKGFAVDALADLLAERGVQHCLVEIGGECTGRGLRPDGDPWWVDVEDPPGTSLPCLRIALHQLAIATSGDYLRGAHSIDPRTGRPAIHATTAITVLHTRCMQADAWATALSVLEPDPARAMALQQGLAVRMVLRDGQEWLSPSLAAMLEGEDAAAA</sequence>
<comment type="similarity">
    <text evidence="10">Belongs to the ApbE family.</text>
</comment>
<dbReference type="PIRSF" id="PIRSF006268">
    <property type="entry name" value="ApbE"/>
    <property type="match status" value="1"/>
</dbReference>
<evidence type="ECO:0000256" key="7">
    <source>
        <dbReference type="ARBA" id="ARBA00022842"/>
    </source>
</evidence>
<gene>
    <name evidence="12" type="ORF">C7451_104160</name>
</gene>
<proteinExistence type="inferred from homology"/>
<comment type="cofactor">
    <cofactor evidence="11">
        <name>Mg(2+)</name>
        <dbReference type="ChEBI" id="CHEBI:18420"/>
    </cofactor>
    <cofactor evidence="11">
        <name>Mn(2+)</name>
        <dbReference type="ChEBI" id="CHEBI:29035"/>
    </cofactor>
    <text evidence="11">Magnesium. Can also use manganese.</text>
</comment>
<keyword evidence="6 10" id="KW-0274">FAD</keyword>
<dbReference type="GO" id="GO:0016740">
    <property type="term" value="F:transferase activity"/>
    <property type="evidence" value="ECO:0007669"/>
    <property type="project" value="UniProtKB-UniRule"/>
</dbReference>
<evidence type="ECO:0000256" key="5">
    <source>
        <dbReference type="ARBA" id="ARBA00022723"/>
    </source>
</evidence>
<keyword evidence="5 10" id="KW-0479">Metal-binding</keyword>
<dbReference type="SUPFAM" id="SSF143631">
    <property type="entry name" value="ApbE-like"/>
    <property type="match status" value="1"/>
</dbReference>
<evidence type="ECO:0000256" key="2">
    <source>
        <dbReference type="ARBA" id="ARBA00016337"/>
    </source>
</evidence>
<accession>A0A2V3VC55</accession>
<comment type="catalytic activity">
    <reaction evidence="9 10">
        <text>L-threonyl-[protein] + FAD = FMN-L-threonyl-[protein] + AMP + H(+)</text>
        <dbReference type="Rhea" id="RHEA:36847"/>
        <dbReference type="Rhea" id="RHEA-COMP:11060"/>
        <dbReference type="Rhea" id="RHEA-COMP:11061"/>
        <dbReference type="ChEBI" id="CHEBI:15378"/>
        <dbReference type="ChEBI" id="CHEBI:30013"/>
        <dbReference type="ChEBI" id="CHEBI:57692"/>
        <dbReference type="ChEBI" id="CHEBI:74257"/>
        <dbReference type="ChEBI" id="CHEBI:456215"/>
        <dbReference type="EC" id="2.7.1.180"/>
    </reaction>
</comment>
<dbReference type="RefSeq" id="WP_244181673.1">
    <property type="nucleotide sequence ID" value="NZ_QJJM01000004.1"/>
</dbReference>
<dbReference type="Pfam" id="PF02424">
    <property type="entry name" value="ApbE"/>
    <property type="match status" value="1"/>
</dbReference>
<evidence type="ECO:0000256" key="3">
    <source>
        <dbReference type="ARBA" id="ARBA00022630"/>
    </source>
</evidence>
<name>A0A2V3VC55_9SPHN</name>
<evidence type="ECO:0000256" key="8">
    <source>
        <dbReference type="ARBA" id="ARBA00031306"/>
    </source>
</evidence>
<evidence type="ECO:0000256" key="4">
    <source>
        <dbReference type="ARBA" id="ARBA00022679"/>
    </source>
</evidence>
<dbReference type="AlphaFoldDB" id="A0A2V3VC55"/>
<keyword evidence="4 10" id="KW-0808">Transferase</keyword>
<dbReference type="InterPro" id="IPR024932">
    <property type="entry name" value="ApbE"/>
</dbReference>
<reference evidence="12 13" key="1">
    <citation type="submission" date="2018-05" db="EMBL/GenBank/DDBJ databases">
        <title>Genomic Encyclopedia of Type Strains, Phase IV (KMG-IV): sequencing the most valuable type-strain genomes for metagenomic binning, comparative biology and taxonomic classification.</title>
        <authorList>
            <person name="Goeker M."/>
        </authorList>
    </citation>
    <scope>NUCLEOTIDE SEQUENCE [LARGE SCALE GENOMIC DNA]</scope>
    <source>
        <strain evidence="12 13">DSM 3183</strain>
    </source>
</reference>
<evidence type="ECO:0000256" key="6">
    <source>
        <dbReference type="ARBA" id="ARBA00022827"/>
    </source>
</evidence>
<keyword evidence="12" id="KW-0449">Lipoprotein</keyword>
<feature type="binding site" evidence="11">
    <location>
        <position position="284"/>
    </location>
    <ligand>
        <name>Mg(2+)</name>
        <dbReference type="ChEBI" id="CHEBI:18420"/>
    </ligand>
</feature>
<dbReference type="InterPro" id="IPR003374">
    <property type="entry name" value="ApbE-like_sf"/>
</dbReference>
<keyword evidence="7 10" id="KW-0460">Magnesium</keyword>
<keyword evidence="13" id="KW-1185">Reference proteome</keyword>
<comment type="caution">
    <text evidence="12">The sequence shown here is derived from an EMBL/GenBank/DDBJ whole genome shotgun (WGS) entry which is preliminary data.</text>
</comment>
<dbReference type="Gene3D" id="3.10.520.10">
    <property type="entry name" value="ApbE-like domains"/>
    <property type="match status" value="1"/>
</dbReference>
<feature type="binding site" evidence="11">
    <location>
        <position position="288"/>
    </location>
    <ligand>
        <name>Mg(2+)</name>
        <dbReference type="ChEBI" id="CHEBI:18420"/>
    </ligand>
</feature>